<accession>A0ACA9KJT0</accession>
<gene>
    <name evidence="1" type="ORF">SCALOS_LOCUS2216</name>
</gene>
<organism evidence="1 2">
    <name type="scientific">Scutellospora calospora</name>
    <dbReference type="NCBI Taxonomy" id="85575"/>
    <lineage>
        <taxon>Eukaryota</taxon>
        <taxon>Fungi</taxon>
        <taxon>Fungi incertae sedis</taxon>
        <taxon>Mucoromycota</taxon>
        <taxon>Glomeromycotina</taxon>
        <taxon>Glomeromycetes</taxon>
        <taxon>Diversisporales</taxon>
        <taxon>Gigasporaceae</taxon>
        <taxon>Scutellospora</taxon>
    </lineage>
</organism>
<dbReference type="EMBL" id="CAJVPM010001884">
    <property type="protein sequence ID" value="CAG8475749.1"/>
    <property type="molecule type" value="Genomic_DNA"/>
</dbReference>
<evidence type="ECO:0000313" key="1">
    <source>
        <dbReference type="EMBL" id="CAG8475749.1"/>
    </source>
</evidence>
<sequence length="289" mass="33869">DHNKHFNNTIYCLKELETHSIYEMITRNVKESDATLILFHEIEEYKLEVTVEIVKEFGKQLKIICLDESYNIEQILNWISDYNIRYLYITGSEEILPGVYQEAYEFIYKLLKMIMDIQLISYEHVPSLIRLDSDDVFSNIKYSEPVATISDKDCMKIEDKPLILNDFISVHSTIFQRPLATEYAEAEQLYSLLKEYKDKIDNILNSQHVYAIGPAFQEDYSMPCITCWVAKSLNKSAMEKISAMFDDKFRVVYHLVNAENITDSCNNQDKITCETLRKDSNELDNNIPR</sequence>
<dbReference type="Proteomes" id="UP000789860">
    <property type="component" value="Unassembled WGS sequence"/>
</dbReference>
<reference evidence="1" key="1">
    <citation type="submission" date="2021-06" db="EMBL/GenBank/DDBJ databases">
        <authorList>
            <person name="Kallberg Y."/>
            <person name="Tangrot J."/>
            <person name="Rosling A."/>
        </authorList>
    </citation>
    <scope>NUCLEOTIDE SEQUENCE</scope>
    <source>
        <strain evidence="1">AU212A</strain>
    </source>
</reference>
<protein>
    <submittedName>
        <fullName evidence="1">7205_t:CDS:1</fullName>
    </submittedName>
</protein>
<feature type="non-terminal residue" evidence="1">
    <location>
        <position position="1"/>
    </location>
</feature>
<proteinExistence type="predicted"/>
<comment type="caution">
    <text evidence="1">The sequence shown here is derived from an EMBL/GenBank/DDBJ whole genome shotgun (WGS) entry which is preliminary data.</text>
</comment>
<evidence type="ECO:0000313" key="2">
    <source>
        <dbReference type="Proteomes" id="UP000789860"/>
    </source>
</evidence>
<keyword evidence="2" id="KW-1185">Reference proteome</keyword>
<name>A0ACA9KJT0_9GLOM</name>